<gene>
    <name evidence="1" type="ORF">FYK55_25740</name>
</gene>
<name>A0A5M6CUX7_9BACT</name>
<proteinExistence type="predicted"/>
<keyword evidence="2" id="KW-1185">Reference proteome</keyword>
<protein>
    <submittedName>
        <fullName evidence="1">Addiction module protein</fullName>
    </submittedName>
</protein>
<comment type="caution">
    <text evidence="1">The sequence shown here is derived from an EMBL/GenBank/DDBJ whole genome shotgun (WGS) entry which is preliminary data.</text>
</comment>
<dbReference type="RefSeq" id="WP_150079514.1">
    <property type="nucleotide sequence ID" value="NZ_VWOX01000023.1"/>
</dbReference>
<evidence type="ECO:0000313" key="1">
    <source>
        <dbReference type="EMBL" id="KAA5539001.1"/>
    </source>
</evidence>
<dbReference type="AlphaFoldDB" id="A0A5M6CUX7"/>
<dbReference type="InterPro" id="IPR013406">
    <property type="entry name" value="CHP02574_addiction_mod"/>
</dbReference>
<sequence length="75" mass="8270">MEPQQLARAALSLPEAQRAELAVSLINSLEPPSDRDADAEWAAEIHRRIESLDAGTAKLFPAADVFAEMKRRRNG</sequence>
<dbReference type="Pfam" id="PF09720">
    <property type="entry name" value="Unstab_antitox"/>
    <property type="match status" value="1"/>
</dbReference>
<evidence type="ECO:0000313" key="2">
    <source>
        <dbReference type="Proteomes" id="UP000324479"/>
    </source>
</evidence>
<organism evidence="1 2">
    <name type="scientific">Roseiconus nitratireducens</name>
    <dbReference type="NCBI Taxonomy" id="2605748"/>
    <lineage>
        <taxon>Bacteria</taxon>
        <taxon>Pseudomonadati</taxon>
        <taxon>Planctomycetota</taxon>
        <taxon>Planctomycetia</taxon>
        <taxon>Pirellulales</taxon>
        <taxon>Pirellulaceae</taxon>
        <taxon>Roseiconus</taxon>
    </lineage>
</organism>
<dbReference type="Proteomes" id="UP000324479">
    <property type="component" value="Unassembled WGS sequence"/>
</dbReference>
<dbReference type="NCBIfam" id="TIGR02574">
    <property type="entry name" value="stabl_TIGR02574"/>
    <property type="match status" value="1"/>
</dbReference>
<dbReference type="EMBL" id="VWOX01000023">
    <property type="protein sequence ID" value="KAA5539001.1"/>
    <property type="molecule type" value="Genomic_DNA"/>
</dbReference>
<reference evidence="1 2" key="1">
    <citation type="submission" date="2019-08" db="EMBL/GenBank/DDBJ databases">
        <authorList>
            <person name="Dhanesh K."/>
            <person name="Kumar G."/>
            <person name="Sasikala C."/>
            <person name="Venkata Ramana C."/>
        </authorList>
    </citation>
    <scope>NUCLEOTIDE SEQUENCE [LARGE SCALE GENOMIC DNA]</scope>
    <source>
        <strain evidence="1 2">JC645</strain>
    </source>
</reference>
<accession>A0A5M6CUX7</accession>